<accession>X1NXQ6</accession>
<name>X1NXQ6_9ZZZZ</name>
<evidence type="ECO:0000313" key="1">
    <source>
        <dbReference type="EMBL" id="GAI48388.1"/>
    </source>
</evidence>
<sequence length="233" mass="27862">YELWDTNIQSGSEIVWIDDRDGYNNYNGTWTVVSNSLLTPTTYYGYFNQQVPGQDYTIDYIKGIITFRKTINEDYVIVVAYEGQGLKILKDENEILDQEMMNYYDLGRKKIIQGVEGRDFIVKILNLNRNEVTMFGNAYDIIEMDYDEGILKFNERWPFGETSDIYDKTNPQHHYIIYMEYKYRQKTYFLRPNIVEGSEKITINGRLIKRDEDYFIDYESGFITFFREEEIDE</sequence>
<proteinExistence type="predicted"/>
<gene>
    <name evidence="1" type="ORF">S06H3_55884</name>
</gene>
<feature type="non-terminal residue" evidence="1">
    <location>
        <position position="233"/>
    </location>
</feature>
<dbReference type="EMBL" id="BARV01035879">
    <property type="protein sequence ID" value="GAI48388.1"/>
    <property type="molecule type" value="Genomic_DNA"/>
</dbReference>
<protein>
    <submittedName>
        <fullName evidence="1">Uncharacterized protein</fullName>
    </submittedName>
</protein>
<comment type="caution">
    <text evidence="1">The sequence shown here is derived from an EMBL/GenBank/DDBJ whole genome shotgun (WGS) entry which is preliminary data.</text>
</comment>
<reference evidence="1" key="1">
    <citation type="journal article" date="2014" name="Front. Microbiol.">
        <title>High frequency of phylogenetically diverse reductive dehalogenase-homologous genes in deep subseafloor sedimentary metagenomes.</title>
        <authorList>
            <person name="Kawai M."/>
            <person name="Futagami T."/>
            <person name="Toyoda A."/>
            <person name="Takaki Y."/>
            <person name="Nishi S."/>
            <person name="Hori S."/>
            <person name="Arai W."/>
            <person name="Tsubouchi T."/>
            <person name="Morono Y."/>
            <person name="Uchiyama I."/>
            <person name="Ito T."/>
            <person name="Fujiyama A."/>
            <person name="Inagaki F."/>
            <person name="Takami H."/>
        </authorList>
    </citation>
    <scope>NUCLEOTIDE SEQUENCE</scope>
    <source>
        <strain evidence="1">Expedition CK06-06</strain>
    </source>
</reference>
<organism evidence="1">
    <name type="scientific">marine sediment metagenome</name>
    <dbReference type="NCBI Taxonomy" id="412755"/>
    <lineage>
        <taxon>unclassified sequences</taxon>
        <taxon>metagenomes</taxon>
        <taxon>ecological metagenomes</taxon>
    </lineage>
</organism>
<dbReference type="AlphaFoldDB" id="X1NXQ6"/>
<feature type="non-terminal residue" evidence="1">
    <location>
        <position position="1"/>
    </location>
</feature>